<dbReference type="PANTHER" id="PTHR43400">
    <property type="entry name" value="FUMARATE REDUCTASE"/>
    <property type="match status" value="1"/>
</dbReference>
<dbReference type="Gene3D" id="3.50.50.60">
    <property type="entry name" value="FAD/NAD(P)-binding domain"/>
    <property type="match status" value="1"/>
</dbReference>
<dbReference type="GO" id="GO:0033765">
    <property type="term" value="F:steroid dehydrogenase activity, acting on the CH-CH group of donors"/>
    <property type="evidence" value="ECO:0007669"/>
    <property type="project" value="UniProtKB-ARBA"/>
</dbReference>
<comment type="cofactor">
    <cofactor evidence="1">
        <name>FAD</name>
        <dbReference type="ChEBI" id="CHEBI:57692"/>
    </cofactor>
</comment>
<comment type="caution">
    <text evidence="7">The sequence shown here is derived from an EMBL/GenBank/DDBJ whole genome shotgun (WGS) entry which is preliminary data.</text>
</comment>
<protein>
    <submittedName>
        <fullName evidence="7">FAD-dependent oxidoreductase</fullName>
    </submittedName>
</protein>
<dbReference type="InterPro" id="IPR006311">
    <property type="entry name" value="TAT_signal"/>
</dbReference>
<evidence type="ECO:0000256" key="1">
    <source>
        <dbReference type="ARBA" id="ARBA00001974"/>
    </source>
</evidence>
<dbReference type="InterPro" id="IPR019546">
    <property type="entry name" value="TAT_signal_bac_arc"/>
</dbReference>
<dbReference type="InterPro" id="IPR003953">
    <property type="entry name" value="FAD-dep_OxRdtase_2_FAD-bd"/>
</dbReference>
<evidence type="ECO:0000259" key="6">
    <source>
        <dbReference type="Pfam" id="PF00890"/>
    </source>
</evidence>
<dbReference type="PANTHER" id="PTHR43400:SF10">
    <property type="entry name" value="3-OXOSTEROID 1-DEHYDROGENASE"/>
    <property type="match status" value="1"/>
</dbReference>
<dbReference type="InterPro" id="IPR050315">
    <property type="entry name" value="FAD-oxidoreductase_2"/>
</dbReference>
<dbReference type="SUPFAM" id="SSF51905">
    <property type="entry name" value="FAD/NAD(P)-binding domain"/>
    <property type="match status" value="1"/>
</dbReference>
<feature type="region of interest" description="Disordered" evidence="5">
    <location>
        <begin position="1"/>
        <end position="21"/>
    </location>
</feature>
<dbReference type="Gene3D" id="3.90.700.10">
    <property type="entry name" value="Succinate dehydrogenase/fumarate reductase flavoprotein, catalytic domain"/>
    <property type="match status" value="1"/>
</dbReference>
<accession>A0A4S4G7C1</accession>
<dbReference type="NCBIfam" id="TIGR01409">
    <property type="entry name" value="TAT_signal_seq"/>
    <property type="match status" value="1"/>
</dbReference>
<evidence type="ECO:0000256" key="5">
    <source>
        <dbReference type="SAM" id="MobiDB-lite"/>
    </source>
</evidence>
<feature type="domain" description="FAD-dependent oxidoreductase 2 FAD-binding" evidence="6">
    <location>
        <begin position="84"/>
        <end position="527"/>
    </location>
</feature>
<dbReference type="InterPro" id="IPR027477">
    <property type="entry name" value="Succ_DH/fumarate_Rdtase_cat_sf"/>
</dbReference>
<organism evidence="7 8">
    <name type="scientific">Adlercreutzia caecimuris</name>
    <dbReference type="NCBI Taxonomy" id="671266"/>
    <lineage>
        <taxon>Bacteria</taxon>
        <taxon>Bacillati</taxon>
        <taxon>Actinomycetota</taxon>
        <taxon>Coriobacteriia</taxon>
        <taxon>Eggerthellales</taxon>
        <taxon>Eggerthellaceae</taxon>
        <taxon>Adlercreutzia</taxon>
    </lineage>
</organism>
<keyword evidence="4" id="KW-0560">Oxidoreductase</keyword>
<dbReference type="AlphaFoldDB" id="A0A4S4G7C1"/>
<dbReference type="EMBL" id="SSTJ01000001">
    <property type="protein sequence ID" value="THG38768.1"/>
    <property type="molecule type" value="Genomic_DNA"/>
</dbReference>
<dbReference type="InterPro" id="IPR036188">
    <property type="entry name" value="FAD/NAD-bd_sf"/>
</dbReference>
<dbReference type="Proteomes" id="UP000308978">
    <property type="component" value="Unassembled WGS sequence"/>
</dbReference>
<evidence type="ECO:0000256" key="2">
    <source>
        <dbReference type="ARBA" id="ARBA00022630"/>
    </source>
</evidence>
<proteinExistence type="predicted"/>
<gene>
    <name evidence="7" type="ORF">E5986_00255</name>
</gene>
<dbReference type="PROSITE" id="PS51318">
    <property type="entry name" value="TAT"/>
    <property type="match status" value="1"/>
</dbReference>
<name>A0A4S4G7C1_9ACTN</name>
<dbReference type="PRINTS" id="PR00411">
    <property type="entry name" value="PNDRDTASEI"/>
</dbReference>
<evidence type="ECO:0000256" key="4">
    <source>
        <dbReference type="ARBA" id="ARBA00023002"/>
    </source>
</evidence>
<evidence type="ECO:0000256" key="3">
    <source>
        <dbReference type="ARBA" id="ARBA00022827"/>
    </source>
</evidence>
<reference evidence="7 8" key="1">
    <citation type="submission" date="2019-04" db="EMBL/GenBank/DDBJ databases">
        <title>Microbes associate with the intestines of laboratory mice.</title>
        <authorList>
            <person name="Navarre W."/>
            <person name="Wong E."/>
            <person name="Huang K.C."/>
            <person name="Tropini C."/>
            <person name="Ng K."/>
            <person name="Yu B."/>
        </authorList>
    </citation>
    <scope>NUCLEOTIDE SEQUENCE [LARGE SCALE GENOMIC DNA]</scope>
    <source>
        <strain evidence="7 8">NM80_B27</strain>
    </source>
</reference>
<evidence type="ECO:0000313" key="8">
    <source>
        <dbReference type="Proteomes" id="UP000308978"/>
    </source>
</evidence>
<keyword evidence="2" id="KW-0285">Flavoprotein</keyword>
<dbReference type="SUPFAM" id="SSF56425">
    <property type="entry name" value="Succinate dehydrogenase/fumarate reductase flavoprotein, catalytic domain"/>
    <property type="match status" value="1"/>
</dbReference>
<dbReference type="GO" id="GO:0008202">
    <property type="term" value="P:steroid metabolic process"/>
    <property type="evidence" value="ECO:0007669"/>
    <property type="project" value="UniProtKB-ARBA"/>
</dbReference>
<sequence>MMNAPPYNEIGRRKGVARKKTNHVFQEGNMKENISRRSFLGFGAAAAVAAGAGLAGCAPQAPENEADLATTGATADIEWNKETDVVVVGFGGAGSAAAIEAARAGAQVVLLEELSNPGGSTVACGGFIMMGGTKLQEQFGLKDDTENFYNYLVAAAGENANKDAIRVLADKSPELYDWCVECGMDFASGNVDTEHHLGGYNAGFSLGYSGNEQAREFAKVAMPVPRGHMPQPSSSGADIFAALSSTVEAEGVEVMTEAPGRRLITDESGRVIGIIAETKDGEVAIKARKGVVLTAGGFGNNDEMLNAYYPYTNRRGSQITAAGNENGSGILMGQAIGADTHGMGCFQIGTTVSTLGDAAAHCIIVDANGHRIVAEDEYNAYVGKATIQAPTSDCYLIIEKPYTEEVELGQRFGEPLGEVASIEEAAQLTGVNVDVLKSTVDFYNVSAAQGEDREFGKAAKYLTALEKAPFVVYYAGSDTMYTASCGGLKIDTDAHVIDLEGNVIPGLYAAGRNAGTIYGWYMGSGSSMADVLTFGRIAGQNVAAEEGIA</sequence>
<dbReference type="Pfam" id="PF00890">
    <property type="entry name" value="FAD_binding_2"/>
    <property type="match status" value="1"/>
</dbReference>
<evidence type="ECO:0000313" key="7">
    <source>
        <dbReference type="EMBL" id="THG38768.1"/>
    </source>
</evidence>
<keyword evidence="3" id="KW-0274">FAD</keyword>